<organism evidence="2 3">
    <name type="scientific">Haloactinospora alba</name>
    <dbReference type="NCBI Taxonomy" id="405555"/>
    <lineage>
        <taxon>Bacteria</taxon>
        <taxon>Bacillati</taxon>
        <taxon>Actinomycetota</taxon>
        <taxon>Actinomycetes</taxon>
        <taxon>Streptosporangiales</taxon>
        <taxon>Nocardiopsidaceae</taxon>
        <taxon>Haloactinospora</taxon>
    </lineage>
</organism>
<reference evidence="2 3" key="1">
    <citation type="submission" date="2019-06" db="EMBL/GenBank/DDBJ databases">
        <title>Sequencing the genomes of 1000 actinobacteria strains.</title>
        <authorList>
            <person name="Klenk H.-P."/>
        </authorList>
    </citation>
    <scope>NUCLEOTIDE SEQUENCE [LARGE SCALE GENOMIC DNA]</scope>
    <source>
        <strain evidence="2 3">DSM 45015</strain>
    </source>
</reference>
<protein>
    <submittedName>
        <fullName evidence="2">Uncharacterized protein</fullName>
    </submittedName>
</protein>
<feature type="transmembrane region" description="Helical" evidence="1">
    <location>
        <begin position="12"/>
        <end position="35"/>
    </location>
</feature>
<keyword evidence="1" id="KW-1133">Transmembrane helix</keyword>
<accession>A0A543N9D2</accession>
<keyword evidence="1" id="KW-0812">Transmembrane</keyword>
<gene>
    <name evidence="2" type="ORF">FHX37_3790</name>
</gene>
<evidence type="ECO:0000313" key="3">
    <source>
        <dbReference type="Proteomes" id="UP000317422"/>
    </source>
</evidence>
<dbReference type="EMBL" id="VFQC01000002">
    <property type="protein sequence ID" value="TQN28445.1"/>
    <property type="molecule type" value="Genomic_DNA"/>
</dbReference>
<keyword evidence="3" id="KW-1185">Reference proteome</keyword>
<keyword evidence="1" id="KW-0472">Membrane</keyword>
<dbReference type="RefSeq" id="WP_141925499.1">
    <property type="nucleotide sequence ID" value="NZ_VFQC01000002.1"/>
</dbReference>
<evidence type="ECO:0000313" key="2">
    <source>
        <dbReference type="EMBL" id="TQN28445.1"/>
    </source>
</evidence>
<comment type="caution">
    <text evidence="2">The sequence shown here is derived from an EMBL/GenBank/DDBJ whole genome shotgun (WGS) entry which is preliminary data.</text>
</comment>
<feature type="transmembrane region" description="Helical" evidence="1">
    <location>
        <begin position="80"/>
        <end position="100"/>
    </location>
</feature>
<evidence type="ECO:0000256" key="1">
    <source>
        <dbReference type="SAM" id="Phobius"/>
    </source>
</evidence>
<sequence length="164" mass="17698">METTKERKTLNQLVRPPAIAGALASALYYIIYFFYGDPSTYNHDYTIYFYGILIGYCGIAAPSLIAAFVAYILGLSAKAARIVVSGSGMLTGFAAAYMYYSSFACGEFICTPLFYHPFFISISIFIGGAVALTARACFSSFIGKANAPLIFALSLISGVLVFLK</sequence>
<dbReference type="Proteomes" id="UP000317422">
    <property type="component" value="Unassembled WGS sequence"/>
</dbReference>
<feature type="transmembrane region" description="Helical" evidence="1">
    <location>
        <begin position="145"/>
        <end position="163"/>
    </location>
</feature>
<feature type="transmembrane region" description="Helical" evidence="1">
    <location>
        <begin position="112"/>
        <end position="133"/>
    </location>
</feature>
<proteinExistence type="predicted"/>
<feature type="transmembrane region" description="Helical" evidence="1">
    <location>
        <begin position="47"/>
        <end position="73"/>
    </location>
</feature>
<name>A0A543N9D2_9ACTN</name>
<dbReference type="AlphaFoldDB" id="A0A543N9D2"/>